<evidence type="ECO:0000313" key="2">
    <source>
        <dbReference type="Proteomes" id="UP001056120"/>
    </source>
</evidence>
<dbReference type="Proteomes" id="UP001056120">
    <property type="component" value="Linkage Group LG21"/>
</dbReference>
<keyword evidence="2" id="KW-1185">Reference proteome</keyword>
<gene>
    <name evidence="1" type="ORF">L1987_63390</name>
</gene>
<organism evidence="1 2">
    <name type="scientific">Smallanthus sonchifolius</name>
    <dbReference type="NCBI Taxonomy" id="185202"/>
    <lineage>
        <taxon>Eukaryota</taxon>
        <taxon>Viridiplantae</taxon>
        <taxon>Streptophyta</taxon>
        <taxon>Embryophyta</taxon>
        <taxon>Tracheophyta</taxon>
        <taxon>Spermatophyta</taxon>
        <taxon>Magnoliopsida</taxon>
        <taxon>eudicotyledons</taxon>
        <taxon>Gunneridae</taxon>
        <taxon>Pentapetalae</taxon>
        <taxon>asterids</taxon>
        <taxon>campanulids</taxon>
        <taxon>Asterales</taxon>
        <taxon>Asteraceae</taxon>
        <taxon>Asteroideae</taxon>
        <taxon>Heliantheae alliance</taxon>
        <taxon>Millerieae</taxon>
        <taxon>Smallanthus</taxon>
    </lineage>
</organism>
<comment type="caution">
    <text evidence="1">The sequence shown here is derived from an EMBL/GenBank/DDBJ whole genome shotgun (WGS) entry which is preliminary data.</text>
</comment>
<proteinExistence type="predicted"/>
<evidence type="ECO:0000313" key="1">
    <source>
        <dbReference type="EMBL" id="KAI3732191.1"/>
    </source>
</evidence>
<reference evidence="1 2" key="2">
    <citation type="journal article" date="2022" name="Mol. Ecol. Resour.">
        <title>The genomes of chicory, endive, great burdock and yacon provide insights into Asteraceae paleo-polyploidization history and plant inulin production.</title>
        <authorList>
            <person name="Fan W."/>
            <person name="Wang S."/>
            <person name="Wang H."/>
            <person name="Wang A."/>
            <person name="Jiang F."/>
            <person name="Liu H."/>
            <person name="Zhao H."/>
            <person name="Xu D."/>
            <person name="Zhang Y."/>
        </authorList>
    </citation>
    <scope>NUCLEOTIDE SEQUENCE [LARGE SCALE GENOMIC DNA]</scope>
    <source>
        <strain evidence="2">cv. Yunnan</strain>
        <tissue evidence="1">Leaves</tissue>
    </source>
</reference>
<accession>A0ACB9CD58</accession>
<reference evidence="2" key="1">
    <citation type="journal article" date="2022" name="Mol. Ecol. Resour.">
        <title>The genomes of chicory, endive, great burdock and yacon provide insights into Asteraceae palaeo-polyploidization history and plant inulin production.</title>
        <authorList>
            <person name="Fan W."/>
            <person name="Wang S."/>
            <person name="Wang H."/>
            <person name="Wang A."/>
            <person name="Jiang F."/>
            <person name="Liu H."/>
            <person name="Zhao H."/>
            <person name="Xu D."/>
            <person name="Zhang Y."/>
        </authorList>
    </citation>
    <scope>NUCLEOTIDE SEQUENCE [LARGE SCALE GENOMIC DNA]</scope>
    <source>
        <strain evidence="2">cv. Yunnan</strain>
    </source>
</reference>
<protein>
    <submittedName>
        <fullName evidence="1">Uncharacterized protein</fullName>
    </submittedName>
</protein>
<dbReference type="EMBL" id="CM042038">
    <property type="protein sequence ID" value="KAI3732191.1"/>
    <property type="molecule type" value="Genomic_DNA"/>
</dbReference>
<name>A0ACB9CD58_9ASTR</name>
<sequence>MPSGPKKRRADKKKNDTNSKSSTNPASDTYEEKEVAAVEFQTADQQTIETPLMDDGLESESVDDKIILTDTKKTDLVDSVSEENPDMSSKKPQDSLKEPLTSNVDDPTAFVHHSTLVVIDESEVVGQEMKLLEQLVGVSAEMGLQAEKQVALAKEFSVTLARLLEELNFGKFK</sequence>